<dbReference type="SUPFAM" id="SSF53850">
    <property type="entry name" value="Periplasmic binding protein-like II"/>
    <property type="match status" value="1"/>
</dbReference>
<dbReference type="EMBL" id="JACONW010000134">
    <property type="protein sequence ID" value="MBC3952348.1"/>
    <property type="molecule type" value="Genomic_DNA"/>
</dbReference>
<comment type="similarity">
    <text evidence="1">Belongs to the LysR transcriptional regulatory family.</text>
</comment>
<dbReference type="Gene3D" id="3.40.190.290">
    <property type="match status" value="1"/>
</dbReference>
<sequence>MHFDLIDLRLFLNVLESGNITAGAARSCLSLASASARIRGLEASLNIPLLERGRRGVTPTPVGKTLAQHARLILQQVERMQFDLADYAKGFKGQVRLLCNSSTLSEHLPELLADFLVSHPHIDIDVEEQPSLRILHALRNGTADMGIISDAVDASDLQTRPFRADPLSLIMPLDHPFQRETDLHFNQALDYEFVGLSANSALALHLEAQALHVGKRLRIRVRAEGFDAAIRMVSHGAGLSIVPQAAVQRWQGPHDVKSVPLRDAWADRQLLLCAMDFAALPGYAAALLEALSVSACAQDAVSACTFTTWDRL</sequence>
<dbReference type="InterPro" id="IPR005119">
    <property type="entry name" value="LysR_subst-bd"/>
</dbReference>
<organism evidence="6 7">
    <name type="scientific">Pseudomonas folii</name>
    <dbReference type="NCBI Taxonomy" id="2762593"/>
    <lineage>
        <taxon>Bacteria</taxon>
        <taxon>Pseudomonadati</taxon>
        <taxon>Pseudomonadota</taxon>
        <taxon>Gammaproteobacteria</taxon>
        <taxon>Pseudomonadales</taxon>
        <taxon>Pseudomonadaceae</taxon>
        <taxon>Pseudomonas</taxon>
    </lineage>
</organism>
<evidence type="ECO:0000259" key="5">
    <source>
        <dbReference type="PROSITE" id="PS50931"/>
    </source>
</evidence>
<dbReference type="CDD" id="cd08421">
    <property type="entry name" value="PBP2_LTTR_like_1"/>
    <property type="match status" value="1"/>
</dbReference>
<evidence type="ECO:0000313" key="7">
    <source>
        <dbReference type="Proteomes" id="UP000651852"/>
    </source>
</evidence>
<dbReference type="Proteomes" id="UP000651852">
    <property type="component" value="Unassembled WGS sequence"/>
</dbReference>
<dbReference type="PANTHER" id="PTHR30419">
    <property type="entry name" value="HTH-TYPE TRANSCRIPTIONAL REGULATOR YBHD"/>
    <property type="match status" value="1"/>
</dbReference>
<gene>
    <name evidence="6" type="ORF">H8S59_21440</name>
</gene>
<comment type="caution">
    <text evidence="6">The sequence shown here is derived from an EMBL/GenBank/DDBJ whole genome shotgun (WGS) entry which is preliminary data.</text>
</comment>
<protein>
    <submittedName>
        <fullName evidence="6">LysR family transcriptional regulator</fullName>
    </submittedName>
</protein>
<evidence type="ECO:0000256" key="3">
    <source>
        <dbReference type="ARBA" id="ARBA00023125"/>
    </source>
</evidence>
<feature type="domain" description="HTH lysR-type" evidence="5">
    <location>
        <begin position="3"/>
        <end position="60"/>
    </location>
</feature>
<dbReference type="InterPro" id="IPR036390">
    <property type="entry name" value="WH_DNA-bd_sf"/>
</dbReference>
<dbReference type="RefSeq" id="WP_187522729.1">
    <property type="nucleotide sequence ID" value="NZ_JACONW010000134.1"/>
</dbReference>
<dbReference type="InterPro" id="IPR050950">
    <property type="entry name" value="HTH-type_LysR_regulators"/>
</dbReference>
<dbReference type="SUPFAM" id="SSF46785">
    <property type="entry name" value="Winged helix' DNA-binding domain"/>
    <property type="match status" value="1"/>
</dbReference>
<dbReference type="Gene3D" id="1.10.10.10">
    <property type="entry name" value="Winged helix-like DNA-binding domain superfamily/Winged helix DNA-binding domain"/>
    <property type="match status" value="1"/>
</dbReference>
<evidence type="ECO:0000313" key="6">
    <source>
        <dbReference type="EMBL" id="MBC3952348.1"/>
    </source>
</evidence>
<dbReference type="InterPro" id="IPR000847">
    <property type="entry name" value="LysR_HTH_N"/>
</dbReference>
<keyword evidence="3" id="KW-0238">DNA-binding</keyword>
<reference evidence="6 7" key="1">
    <citation type="submission" date="2020-08" db="EMBL/GenBank/DDBJ databases">
        <title>Putative novel bacterial strains isolated from necrotic wheat leaf tissues caused by Xanthomonas translucens.</title>
        <authorList>
            <person name="Tambong J.T."/>
        </authorList>
    </citation>
    <scope>NUCLEOTIDE SEQUENCE [LARGE SCALE GENOMIC DNA]</scope>
    <source>
        <strain evidence="6 7">DOAB 1069</strain>
    </source>
</reference>
<evidence type="ECO:0000256" key="1">
    <source>
        <dbReference type="ARBA" id="ARBA00009437"/>
    </source>
</evidence>
<name>A0ABR7B568_9PSED</name>
<dbReference type="Pfam" id="PF00126">
    <property type="entry name" value="HTH_1"/>
    <property type="match status" value="1"/>
</dbReference>
<keyword evidence="2" id="KW-0805">Transcription regulation</keyword>
<dbReference type="InterPro" id="IPR036388">
    <property type="entry name" value="WH-like_DNA-bd_sf"/>
</dbReference>
<evidence type="ECO:0000256" key="2">
    <source>
        <dbReference type="ARBA" id="ARBA00023015"/>
    </source>
</evidence>
<dbReference type="PANTHER" id="PTHR30419:SF2">
    <property type="entry name" value="LYSR FAMILY TRANSCRIPTIONAL REGULATOR"/>
    <property type="match status" value="1"/>
</dbReference>
<keyword evidence="4" id="KW-0804">Transcription</keyword>
<accession>A0ABR7B568</accession>
<keyword evidence="7" id="KW-1185">Reference proteome</keyword>
<evidence type="ECO:0000256" key="4">
    <source>
        <dbReference type="ARBA" id="ARBA00023163"/>
    </source>
</evidence>
<proteinExistence type="inferred from homology"/>
<dbReference type="PROSITE" id="PS50931">
    <property type="entry name" value="HTH_LYSR"/>
    <property type="match status" value="1"/>
</dbReference>
<dbReference type="Pfam" id="PF03466">
    <property type="entry name" value="LysR_substrate"/>
    <property type="match status" value="1"/>
</dbReference>